<dbReference type="Gene3D" id="3.40.50.720">
    <property type="entry name" value="NAD(P)-binding Rossmann-like Domain"/>
    <property type="match status" value="1"/>
</dbReference>
<dbReference type="Proteomes" id="UP001189624">
    <property type="component" value="Chromosome 9"/>
</dbReference>
<reference evidence="3" key="1">
    <citation type="submission" date="2023-10" db="EMBL/GenBank/DDBJ databases">
        <authorList>
            <person name="Domelevo Entfellner J.-B."/>
        </authorList>
    </citation>
    <scope>NUCLEOTIDE SEQUENCE</scope>
</reference>
<accession>A0AA86SUK8</accession>
<evidence type="ECO:0000313" key="4">
    <source>
        <dbReference type="Proteomes" id="UP001189624"/>
    </source>
</evidence>
<evidence type="ECO:0000256" key="1">
    <source>
        <dbReference type="ARBA" id="ARBA00005725"/>
    </source>
</evidence>
<name>A0AA86SUK8_9FABA</name>
<dbReference type="EMBL" id="OY731406">
    <property type="protein sequence ID" value="CAJ1973076.1"/>
    <property type="molecule type" value="Genomic_DNA"/>
</dbReference>
<dbReference type="InterPro" id="IPR008030">
    <property type="entry name" value="NmrA-like"/>
</dbReference>
<dbReference type="AlphaFoldDB" id="A0AA86SUK8"/>
<dbReference type="PANTHER" id="PTHR43349">
    <property type="entry name" value="PINORESINOL REDUCTASE-RELATED"/>
    <property type="match status" value="1"/>
</dbReference>
<keyword evidence="4" id="KW-1185">Reference proteome</keyword>
<feature type="domain" description="NmrA-like" evidence="2">
    <location>
        <begin position="6"/>
        <end position="117"/>
    </location>
</feature>
<sequence>MAGNSKSKILFIGGTGYTGKFLVEACQSWPPNLPFGEGVHSLQPRKIILLHSFKTGDLYDHQTLVNAIKQVDVVFSTVGRSQLADQDNIISAIGEAGNVKKFYPSEFGTDADRHHAVVFFILDRQLTLWEGKIGKTLETIYISEEQIPKQIQESSPPVNLLLSFNHSSHIKGDHTNFEIDSSFGVEASALHPGVKYTTVDECLNQLV</sequence>
<dbReference type="PANTHER" id="PTHR43349:SF35">
    <property type="entry name" value="PHENYLCOUMARAN BENZYLIC ETHER REDUCTASE 1"/>
    <property type="match status" value="1"/>
</dbReference>
<protein>
    <recommendedName>
        <fullName evidence="2">NmrA-like domain-containing protein</fullName>
    </recommendedName>
</protein>
<dbReference type="InterPro" id="IPR050608">
    <property type="entry name" value="NmrA-type/Isoflavone_red_sf"/>
</dbReference>
<evidence type="ECO:0000313" key="3">
    <source>
        <dbReference type="EMBL" id="CAJ1973076.1"/>
    </source>
</evidence>
<feature type="domain" description="NmrA-like" evidence="2">
    <location>
        <begin position="127"/>
        <end position="202"/>
    </location>
</feature>
<dbReference type="Gene3D" id="3.90.25.10">
    <property type="entry name" value="UDP-galactose 4-epimerase, domain 1"/>
    <property type="match status" value="1"/>
</dbReference>
<evidence type="ECO:0000259" key="2">
    <source>
        <dbReference type="Pfam" id="PF05368"/>
    </source>
</evidence>
<dbReference type="SUPFAM" id="SSF51735">
    <property type="entry name" value="NAD(P)-binding Rossmann-fold domains"/>
    <property type="match status" value="1"/>
</dbReference>
<comment type="similarity">
    <text evidence="1">Belongs to the NmrA-type oxidoreductase family. Isoflavone reductase subfamily.</text>
</comment>
<dbReference type="GO" id="GO:0009807">
    <property type="term" value="P:lignan biosynthetic process"/>
    <property type="evidence" value="ECO:0007669"/>
    <property type="project" value="UniProtKB-ARBA"/>
</dbReference>
<dbReference type="InterPro" id="IPR036291">
    <property type="entry name" value="NAD(P)-bd_dom_sf"/>
</dbReference>
<proteinExistence type="inferred from homology"/>
<gene>
    <name evidence="3" type="ORF">AYBTSS11_LOCUS25134</name>
</gene>
<dbReference type="Gramene" id="rna-AYBTSS11_LOCUS25134">
    <property type="protein sequence ID" value="CAJ1973076.1"/>
    <property type="gene ID" value="gene-AYBTSS11_LOCUS25134"/>
</dbReference>
<dbReference type="Pfam" id="PF05368">
    <property type="entry name" value="NmrA"/>
    <property type="match status" value="2"/>
</dbReference>
<organism evidence="3 4">
    <name type="scientific">Sphenostylis stenocarpa</name>
    <dbReference type="NCBI Taxonomy" id="92480"/>
    <lineage>
        <taxon>Eukaryota</taxon>
        <taxon>Viridiplantae</taxon>
        <taxon>Streptophyta</taxon>
        <taxon>Embryophyta</taxon>
        <taxon>Tracheophyta</taxon>
        <taxon>Spermatophyta</taxon>
        <taxon>Magnoliopsida</taxon>
        <taxon>eudicotyledons</taxon>
        <taxon>Gunneridae</taxon>
        <taxon>Pentapetalae</taxon>
        <taxon>rosids</taxon>
        <taxon>fabids</taxon>
        <taxon>Fabales</taxon>
        <taxon>Fabaceae</taxon>
        <taxon>Papilionoideae</taxon>
        <taxon>50 kb inversion clade</taxon>
        <taxon>NPAAA clade</taxon>
        <taxon>indigoferoid/millettioid clade</taxon>
        <taxon>Phaseoleae</taxon>
        <taxon>Sphenostylis</taxon>
    </lineage>
</organism>